<protein>
    <submittedName>
        <fullName evidence="2">VQ</fullName>
    </submittedName>
</protein>
<dbReference type="OMA" id="RFHALDS"/>
<proteinExistence type="predicted"/>
<sequence>MENRLSVKKGTITKQSKQSYKKIKPIKVVYISNPMKVKTSVSEFRSLVQELTGRDSDLSDRTRFSDTTDEIDGFQAVPDDDHQNMNKVLSNNDNHGILQEVLGVDPYWNSSSSDLPIFGPFDDIFVPQMVDNFNGFLPNSSLFYEAPHLVDFIQKP</sequence>
<organism evidence="2 3">
    <name type="scientific">Macleaya cordata</name>
    <name type="common">Five-seeded plume-poppy</name>
    <name type="synonym">Bocconia cordata</name>
    <dbReference type="NCBI Taxonomy" id="56857"/>
    <lineage>
        <taxon>Eukaryota</taxon>
        <taxon>Viridiplantae</taxon>
        <taxon>Streptophyta</taxon>
        <taxon>Embryophyta</taxon>
        <taxon>Tracheophyta</taxon>
        <taxon>Spermatophyta</taxon>
        <taxon>Magnoliopsida</taxon>
        <taxon>Ranunculales</taxon>
        <taxon>Papaveraceae</taxon>
        <taxon>Papaveroideae</taxon>
        <taxon>Macleaya</taxon>
    </lineage>
</organism>
<dbReference type="OrthoDB" id="665788at2759"/>
<dbReference type="InParanoid" id="A0A200Q5I5"/>
<dbReference type="InterPro" id="IPR039335">
    <property type="entry name" value="SIB1/2"/>
</dbReference>
<dbReference type="EMBL" id="MVGT01003039">
    <property type="protein sequence ID" value="OVA05657.1"/>
    <property type="molecule type" value="Genomic_DNA"/>
</dbReference>
<dbReference type="Proteomes" id="UP000195402">
    <property type="component" value="Unassembled WGS sequence"/>
</dbReference>
<reference evidence="2 3" key="1">
    <citation type="journal article" date="2017" name="Mol. Plant">
        <title>The Genome of Medicinal Plant Macleaya cordata Provides New Insights into Benzylisoquinoline Alkaloids Metabolism.</title>
        <authorList>
            <person name="Liu X."/>
            <person name="Liu Y."/>
            <person name="Huang P."/>
            <person name="Ma Y."/>
            <person name="Qing Z."/>
            <person name="Tang Q."/>
            <person name="Cao H."/>
            <person name="Cheng P."/>
            <person name="Zheng Y."/>
            <person name="Yuan Z."/>
            <person name="Zhou Y."/>
            <person name="Liu J."/>
            <person name="Tang Z."/>
            <person name="Zhuo Y."/>
            <person name="Zhang Y."/>
            <person name="Yu L."/>
            <person name="Huang J."/>
            <person name="Yang P."/>
            <person name="Peng Q."/>
            <person name="Zhang J."/>
            <person name="Jiang W."/>
            <person name="Zhang Z."/>
            <person name="Lin K."/>
            <person name="Ro D.K."/>
            <person name="Chen X."/>
            <person name="Xiong X."/>
            <person name="Shang Y."/>
            <person name="Huang S."/>
            <person name="Zeng J."/>
        </authorList>
    </citation>
    <scope>NUCLEOTIDE SEQUENCE [LARGE SCALE GENOMIC DNA]</scope>
    <source>
        <strain evidence="3">cv. BLH2017</strain>
        <tissue evidence="2">Root</tissue>
    </source>
</reference>
<accession>A0A200Q5I5</accession>
<dbReference type="InterPro" id="IPR008889">
    <property type="entry name" value="VQ"/>
</dbReference>
<dbReference type="AlphaFoldDB" id="A0A200Q5I5"/>
<name>A0A200Q5I5_MACCD</name>
<dbReference type="STRING" id="56857.A0A200Q5I5"/>
<dbReference type="FunCoup" id="A0A200Q5I5">
    <property type="interactions" value="79"/>
</dbReference>
<dbReference type="PANTHER" id="PTHR33624">
    <property type="entry name" value="SIGMA FACTOR BINDING PROTEIN 1, CHLOROPLASTIC"/>
    <property type="match status" value="1"/>
</dbReference>
<dbReference type="PANTHER" id="PTHR33624:SF17">
    <property type="entry name" value="OS07G0687400 PROTEIN"/>
    <property type="match status" value="1"/>
</dbReference>
<evidence type="ECO:0000259" key="1">
    <source>
        <dbReference type="Pfam" id="PF05678"/>
    </source>
</evidence>
<gene>
    <name evidence="2" type="ORF">BVC80_8999g21</name>
</gene>
<keyword evidence="3" id="KW-1185">Reference proteome</keyword>
<evidence type="ECO:0000313" key="2">
    <source>
        <dbReference type="EMBL" id="OVA05657.1"/>
    </source>
</evidence>
<evidence type="ECO:0000313" key="3">
    <source>
        <dbReference type="Proteomes" id="UP000195402"/>
    </source>
</evidence>
<comment type="caution">
    <text evidence="2">The sequence shown here is derived from an EMBL/GenBank/DDBJ whole genome shotgun (WGS) entry which is preliminary data.</text>
</comment>
<dbReference type="Pfam" id="PF05678">
    <property type="entry name" value="VQ"/>
    <property type="match status" value="1"/>
</dbReference>
<feature type="domain" description="VQ" evidence="1">
    <location>
        <begin position="31"/>
        <end position="57"/>
    </location>
</feature>